<protein>
    <recommendedName>
        <fullName evidence="1">Methyltransferase domain-containing protein</fullName>
    </recommendedName>
</protein>
<reference evidence="2" key="1">
    <citation type="journal article" date="2023" name="Nat. Commun.">
        <title>Diploid and tetraploid genomes of Acorus and the evolution of monocots.</title>
        <authorList>
            <person name="Ma L."/>
            <person name="Liu K.W."/>
            <person name="Li Z."/>
            <person name="Hsiao Y.Y."/>
            <person name="Qi Y."/>
            <person name="Fu T."/>
            <person name="Tang G.D."/>
            <person name="Zhang D."/>
            <person name="Sun W.H."/>
            <person name="Liu D.K."/>
            <person name="Li Y."/>
            <person name="Chen G.Z."/>
            <person name="Liu X.D."/>
            <person name="Liao X.Y."/>
            <person name="Jiang Y.T."/>
            <person name="Yu X."/>
            <person name="Hao Y."/>
            <person name="Huang J."/>
            <person name="Zhao X.W."/>
            <person name="Ke S."/>
            <person name="Chen Y.Y."/>
            <person name="Wu W.L."/>
            <person name="Hsu J.L."/>
            <person name="Lin Y.F."/>
            <person name="Huang M.D."/>
            <person name="Li C.Y."/>
            <person name="Huang L."/>
            <person name="Wang Z.W."/>
            <person name="Zhao X."/>
            <person name="Zhong W.Y."/>
            <person name="Peng D.H."/>
            <person name="Ahmad S."/>
            <person name="Lan S."/>
            <person name="Zhang J.S."/>
            <person name="Tsai W.C."/>
            <person name="Van de Peer Y."/>
            <person name="Liu Z.J."/>
        </authorList>
    </citation>
    <scope>NUCLEOTIDE SEQUENCE</scope>
    <source>
        <strain evidence="2">CP</strain>
    </source>
</reference>
<dbReference type="Pfam" id="PF13679">
    <property type="entry name" value="Methyltransf_32"/>
    <property type="match status" value="1"/>
</dbReference>
<dbReference type="AlphaFoldDB" id="A0AAV9DPQ2"/>
<reference evidence="2" key="2">
    <citation type="submission" date="2023-06" db="EMBL/GenBank/DDBJ databases">
        <authorList>
            <person name="Ma L."/>
            <person name="Liu K.-W."/>
            <person name="Li Z."/>
            <person name="Hsiao Y.-Y."/>
            <person name="Qi Y."/>
            <person name="Fu T."/>
            <person name="Tang G."/>
            <person name="Zhang D."/>
            <person name="Sun W.-H."/>
            <person name="Liu D.-K."/>
            <person name="Li Y."/>
            <person name="Chen G.-Z."/>
            <person name="Liu X.-D."/>
            <person name="Liao X.-Y."/>
            <person name="Jiang Y.-T."/>
            <person name="Yu X."/>
            <person name="Hao Y."/>
            <person name="Huang J."/>
            <person name="Zhao X.-W."/>
            <person name="Ke S."/>
            <person name="Chen Y.-Y."/>
            <person name="Wu W.-L."/>
            <person name="Hsu J.-L."/>
            <person name="Lin Y.-F."/>
            <person name="Huang M.-D."/>
            <person name="Li C.-Y."/>
            <person name="Huang L."/>
            <person name="Wang Z.-W."/>
            <person name="Zhao X."/>
            <person name="Zhong W.-Y."/>
            <person name="Peng D.-H."/>
            <person name="Ahmad S."/>
            <person name="Lan S."/>
            <person name="Zhang J.-S."/>
            <person name="Tsai W.-C."/>
            <person name="Van De Peer Y."/>
            <person name="Liu Z.-J."/>
        </authorList>
    </citation>
    <scope>NUCLEOTIDE SEQUENCE</scope>
    <source>
        <strain evidence="2">CP</strain>
        <tissue evidence="2">Leaves</tissue>
    </source>
</reference>
<dbReference type="EMBL" id="JAUJYO010000011">
    <property type="protein sequence ID" value="KAK1303115.1"/>
    <property type="molecule type" value="Genomic_DNA"/>
</dbReference>
<evidence type="ECO:0000313" key="3">
    <source>
        <dbReference type="Proteomes" id="UP001180020"/>
    </source>
</evidence>
<keyword evidence="3" id="KW-1185">Reference proteome</keyword>
<name>A0AAV9DPQ2_ACOCL</name>
<accession>A0AAV9DPQ2</accession>
<gene>
    <name evidence="2" type="ORF">QJS10_CPB11g01401</name>
</gene>
<comment type="caution">
    <text evidence="2">The sequence shown here is derived from an EMBL/GenBank/DDBJ whole genome shotgun (WGS) entry which is preliminary data.</text>
</comment>
<feature type="domain" description="Methyltransferase" evidence="1">
    <location>
        <begin position="123"/>
        <end position="298"/>
    </location>
</feature>
<dbReference type="PANTHER" id="PTHR12496">
    <property type="entry name" value="CGI-41 METHYLTRANSFERASE"/>
    <property type="match status" value="1"/>
</dbReference>
<dbReference type="InterPro" id="IPR029063">
    <property type="entry name" value="SAM-dependent_MTases_sf"/>
</dbReference>
<organism evidence="2 3">
    <name type="scientific">Acorus calamus</name>
    <name type="common">Sweet flag</name>
    <dbReference type="NCBI Taxonomy" id="4465"/>
    <lineage>
        <taxon>Eukaryota</taxon>
        <taxon>Viridiplantae</taxon>
        <taxon>Streptophyta</taxon>
        <taxon>Embryophyta</taxon>
        <taxon>Tracheophyta</taxon>
        <taxon>Spermatophyta</taxon>
        <taxon>Magnoliopsida</taxon>
        <taxon>Liliopsida</taxon>
        <taxon>Acoraceae</taxon>
        <taxon>Acorus</taxon>
    </lineage>
</organism>
<evidence type="ECO:0000313" key="2">
    <source>
        <dbReference type="EMBL" id="KAK1303115.1"/>
    </source>
</evidence>
<sequence>MSRRGPFSCESATETLEWMNAIADFLKPFKPLMDAHVVNFFKDRLWESIDEEWMDCLREESVENLVNIPSGIAMDYWPSSLQDFIDTLHSLCLPREAKQLHKMMPDLHVMSLGSVLSQGMNPKKKHEVEILSAVISKVADNVGARTIIDVGSGQGYLAQVLSFLYQLAVVAIDASSHHGSVTSARAVRIKKHYSSKLAENKHLNGPEAVTCHVLSSNMLTSLATTLFETDSAEETREIGQASEDQNFPCSKENAAPPLILAGLHACGDLSVNMLRTFVDCQEVKALVGIGCCCNLLSEEYLEGTSSQSGFPVSKGAKLTGINFGKNARDLACQSAERWRSLSNNMALQNFGIHAFRAAFQIVFDKHYPDMMASSPSIGRQGKALRRKQSQRVTENKAIDCKKEALELTEIGKVYGKCNEKDLEGYQGTCSFGLSDEYAKFEEFCYSGITRLGLPPVKDINFQGLWKQVKPFSVLVGPYWTLRAALGPLIETFILLDKLLFLQEQGIKAAILPLFDPVISPRNVAVIAQKI</sequence>
<dbReference type="InterPro" id="IPR052220">
    <property type="entry name" value="METTL25"/>
</dbReference>
<dbReference type="InterPro" id="IPR025714">
    <property type="entry name" value="Methyltranfer_dom"/>
</dbReference>
<dbReference type="PANTHER" id="PTHR12496:SF0">
    <property type="entry name" value="METHYLTRANSFERASE DOMAIN-CONTAINING PROTEIN"/>
    <property type="match status" value="1"/>
</dbReference>
<dbReference type="SUPFAM" id="SSF53335">
    <property type="entry name" value="S-adenosyl-L-methionine-dependent methyltransferases"/>
    <property type="match status" value="1"/>
</dbReference>
<dbReference type="Proteomes" id="UP001180020">
    <property type="component" value="Unassembled WGS sequence"/>
</dbReference>
<proteinExistence type="predicted"/>
<evidence type="ECO:0000259" key="1">
    <source>
        <dbReference type="Pfam" id="PF13679"/>
    </source>
</evidence>